<evidence type="ECO:0000256" key="10">
    <source>
        <dbReference type="ARBA" id="ARBA00022840"/>
    </source>
</evidence>
<evidence type="ECO:0000256" key="5">
    <source>
        <dbReference type="ARBA" id="ARBA00022692"/>
    </source>
</evidence>
<dbReference type="Gene3D" id="3.40.50.300">
    <property type="entry name" value="P-loop containing nucleotide triphosphate hydrolases"/>
    <property type="match status" value="2"/>
</dbReference>
<feature type="signal peptide" evidence="20">
    <location>
        <begin position="1"/>
        <end position="20"/>
    </location>
</feature>
<dbReference type="Pfam" id="PF00026">
    <property type="entry name" value="Asp"/>
    <property type="match status" value="1"/>
</dbReference>
<dbReference type="CDD" id="cd18808">
    <property type="entry name" value="SF1_C_Upf1"/>
    <property type="match status" value="1"/>
</dbReference>
<dbReference type="FunFam" id="3.40.50.300:FF:000326">
    <property type="entry name" value="P-loop containing nucleoside triphosphate hydrolase"/>
    <property type="match status" value="1"/>
</dbReference>
<dbReference type="Pfam" id="PF03901">
    <property type="entry name" value="Glyco_transf_22"/>
    <property type="match status" value="1"/>
</dbReference>
<dbReference type="PANTHER" id="PTHR10887:SF495">
    <property type="entry name" value="HELICASE SENATAXIN ISOFORM X1-RELATED"/>
    <property type="match status" value="1"/>
</dbReference>
<dbReference type="InterPro" id="IPR045055">
    <property type="entry name" value="DNA2/NAM7-like"/>
</dbReference>
<evidence type="ECO:0000256" key="3">
    <source>
        <dbReference type="ARBA" id="ARBA00022676"/>
    </source>
</evidence>
<evidence type="ECO:0000256" key="4">
    <source>
        <dbReference type="ARBA" id="ARBA00022679"/>
    </source>
</evidence>
<dbReference type="SUPFAM" id="SSF50630">
    <property type="entry name" value="Acid proteases"/>
    <property type="match status" value="1"/>
</dbReference>
<dbReference type="GO" id="GO:0005789">
    <property type="term" value="C:endoplasmic reticulum membrane"/>
    <property type="evidence" value="ECO:0007669"/>
    <property type="project" value="UniProtKB-SubCell"/>
</dbReference>
<feature type="transmembrane region" description="Helical" evidence="19">
    <location>
        <begin position="1004"/>
        <end position="1024"/>
    </location>
</feature>
<feature type="transmembrane region" description="Helical" evidence="19">
    <location>
        <begin position="941"/>
        <end position="964"/>
    </location>
</feature>
<evidence type="ECO:0000313" key="25">
    <source>
        <dbReference type="Proteomes" id="UP001178507"/>
    </source>
</evidence>
<dbReference type="Pfam" id="PF13087">
    <property type="entry name" value="AAA_12"/>
    <property type="match status" value="1"/>
</dbReference>
<evidence type="ECO:0000256" key="16">
    <source>
        <dbReference type="PROSITE-ProRule" id="PRU00325"/>
    </source>
</evidence>
<protein>
    <recommendedName>
        <fullName evidence="26">Mannosyltransferase</fullName>
    </recommendedName>
</protein>
<dbReference type="GO" id="GO:0003723">
    <property type="term" value="F:RNA binding"/>
    <property type="evidence" value="ECO:0007669"/>
    <property type="project" value="UniProtKB-UniRule"/>
</dbReference>
<keyword evidence="12 19" id="KW-0472">Membrane</keyword>
<feature type="disulfide bond" evidence="14">
    <location>
        <begin position="84"/>
        <end position="89"/>
    </location>
</feature>
<dbReference type="InterPro" id="IPR001461">
    <property type="entry name" value="Aspartic_peptidase_A1"/>
</dbReference>
<evidence type="ECO:0000259" key="21">
    <source>
        <dbReference type="PROSITE" id="PS50137"/>
    </source>
</evidence>
<comment type="subcellular location">
    <subcellularLocation>
        <location evidence="1">Endoplasmic reticulum membrane</location>
        <topology evidence="1">Multi-pass membrane protein</topology>
    </subcellularLocation>
</comment>
<dbReference type="InterPro" id="IPR033121">
    <property type="entry name" value="PEPTIDASE_A1"/>
</dbReference>
<evidence type="ECO:0000256" key="14">
    <source>
        <dbReference type="PIRSR" id="PIRSR601461-2"/>
    </source>
</evidence>
<evidence type="ECO:0000256" key="20">
    <source>
        <dbReference type="SAM" id="SignalP"/>
    </source>
</evidence>
<feature type="transmembrane region" description="Helical" evidence="19">
    <location>
        <begin position="1060"/>
        <end position="1082"/>
    </location>
</feature>
<feature type="transmembrane region" description="Helical" evidence="19">
    <location>
        <begin position="905"/>
        <end position="929"/>
    </location>
</feature>
<dbReference type="PROSITE" id="PS50966">
    <property type="entry name" value="ZF_SWIM"/>
    <property type="match status" value="1"/>
</dbReference>
<comment type="similarity">
    <text evidence="2 17">Belongs to the peptidase A1 family.</text>
</comment>
<evidence type="ECO:0000256" key="13">
    <source>
        <dbReference type="PIRSR" id="PIRSR601461-1"/>
    </source>
</evidence>
<feature type="domain" description="SWIM-type" evidence="22">
    <location>
        <begin position="651"/>
        <end position="684"/>
    </location>
</feature>
<dbReference type="InterPro" id="IPR005599">
    <property type="entry name" value="GPI_mannosylTrfase"/>
</dbReference>
<keyword evidence="6" id="KW-0547">Nucleotide-binding</keyword>
<evidence type="ECO:0000256" key="7">
    <source>
        <dbReference type="ARBA" id="ARBA00022801"/>
    </source>
</evidence>
<keyword evidence="10" id="KW-0067">ATP-binding</keyword>
<evidence type="ECO:0000259" key="22">
    <source>
        <dbReference type="PROSITE" id="PS50966"/>
    </source>
</evidence>
<feature type="active site" evidence="13">
    <location>
        <position position="71"/>
    </location>
</feature>
<proteinExistence type="inferred from homology"/>
<organism evidence="24 25">
    <name type="scientific">Effrenium voratum</name>
    <dbReference type="NCBI Taxonomy" id="2562239"/>
    <lineage>
        <taxon>Eukaryota</taxon>
        <taxon>Sar</taxon>
        <taxon>Alveolata</taxon>
        <taxon>Dinophyceae</taxon>
        <taxon>Suessiales</taxon>
        <taxon>Symbiodiniaceae</taxon>
        <taxon>Effrenium</taxon>
    </lineage>
</organism>
<evidence type="ECO:0000259" key="23">
    <source>
        <dbReference type="PROSITE" id="PS51767"/>
    </source>
</evidence>
<evidence type="ECO:0000256" key="19">
    <source>
        <dbReference type="SAM" id="Phobius"/>
    </source>
</evidence>
<evidence type="ECO:0000256" key="17">
    <source>
        <dbReference type="RuleBase" id="RU000454"/>
    </source>
</evidence>
<dbReference type="PROSITE" id="PS51767">
    <property type="entry name" value="PEPTIDASE_A1"/>
    <property type="match status" value="1"/>
</dbReference>
<keyword evidence="3" id="KW-0328">Glycosyltransferase</keyword>
<keyword evidence="11 19" id="KW-1133">Transmembrane helix</keyword>
<evidence type="ECO:0000256" key="12">
    <source>
        <dbReference type="ARBA" id="ARBA00023136"/>
    </source>
</evidence>
<keyword evidence="7 17" id="KW-0378">Hydrolase</keyword>
<dbReference type="PROSITE" id="PS50137">
    <property type="entry name" value="DS_RBD"/>
    <property type="match status" value="1"/>
</dbReference>
<dbReference type="InterPro" id="IPR041677">
    <property type="entry name" value="DNA2/NAM7_AAA_11"/>
</dbReference>
<dbReference type="InterPro" id="IPR034164">
    <property type="entry name" value="Pepsin-like_dom"/>
</dbReference>
<reference evidence="24" key="1">
    <citation type="submission" date="2023-08" db="EMBL/GenBank/DDBJ databases">
        <authorList>
            <person name="Chen Y."/>
            <person name="Shah S."/>
            <person name="Dougan E. K."/>
            <person name="Thang M."/>
            <person name="Chan C."/>
        </authorList>
    </citation>
    <scope>NUCLEOTIDE SEQUENCE</scope>
</reference>
<name>A0AA36J553_9DINO</name>
<keyword evidence="17" id="KW-0645">Protease</keyword>
<dbReference type="GO" id="GO:0005694">
    <property type="term" value="C:chromosome"/>
    <property type="evidence" value="ECO:0007669"/>
    <property type="project" value="UniProtKB-ARBA"/>
</dbReference>
<feature type="domain" description="DRBM" evidence="21">
    <location>
        <begin position="1190"/>
        <end position="1254"/>
    </location>
</feature>
<feature type="chain" id="PRO_5041297014" description="Mannosyltransferase" evidence="20">
    <location>
        <begin position="21"/>
        <end position="2047"/>
    </location>
</feature>
<dbReference type="GO" id="GO:0006508">
    <property type="term" value="P:proteolysis"/>
    <property type="evidence" value="ECO:0007669"/>
    <property type="project" value="UniProtKB-KW"/>
</dbReference>
<dbReference type="GO" id="GO:0016757">
    <property type="term" value="F:glycosyltransferase activity"/>
    <property type="evidence" value="ECO:0007669"/>
    <property type="project" value="UniProtKB-KW"/>
</dbReference>
<keyword evidence="20" id="KW-0732">Signal</keyword>
<keyword evidence="25" id="KW-1185">Reference proteome</keyword>
<evidence type="ECO:0000256" key="1">
    <source>
        <dbReference type="ARBA" id="ARBA00004477"/>
    </source>
</evidence>
<keyword evidence="5 19" id="KW-0812">Transmembrane</keyword>
<evidence type="ECO:0000256" key="11">
    <source>
        <dbReference type="ARBA" id="ARBA00022989"/>
    </source>
</evidence>
<dbReference type="Gene3D" id="2.60.40.1960">
    <property type="match status" value="1"/>
</dbReference>
<gene>
    <name evidence="24" type="ORF">EVOR1521_LOCUS22844</name>
</gene>
<dbReference type="InterPro" id="IPR007527">
    <property type="entry name" value="Znf_SWIM"/>
</dbReference>
<evidence type="ECO:0000256" key="8">
    <source>
        <dbReference type="ARBA" id="ARBA00022806"/>
    </source>
</evidence>
<dbReference type="InterPro" id="IPR047187">
    <property type="entry name" value="SF1_C_Upf1"/>
</dbReference>
<keyword evidence="4" id="KW-0808">Transferase</keyword>
<dbReference type="Pfam" id="PF13086">
    <property type="entry name" value="AAA_11"/>
    <property type="match status" value="2"/>
</dbReference>
<accession>A0AA36J553</accession>
<keyword evidence="8" id="KW-0347">Helicase</keyword>
<dbReference type="InterPro" id="IPR021109">
    <property type="entry name" value="Peptidase_aspartic_dom_sf"/>
</dbReference>
<feature type="active site" evidence="13">
    <location>
        <position position="255"/>
    </location>
</feature>
<keyword evidence="17" id="KW-0064">Aspartyl protease</keyword>
<keyword evidence="16" id="KW-0862">Zinc</keyword>
<evidence type="ECO:0000256" key="9">
    <source>
        <dbReference type="ARBA" id="ARBA00022824"/>
    </source>
</evidence>
<dbReference type="Gene3D" id="2.40.70.10">
    <property type="entry name" value="Acid Proteases"/>
    <property type="match status" value="2"/>
</dbReference>
<dbReference type="GO" id="GO:0008270">
    <property type="term" value="F:zinc ion binding"/>
    <property type="evidence" value="ECO:0007669"/>
    <property type="project" value="UniProtKB-KW"/>
</dbReference>
<keyword evidence="15" id="KW-0694">RNA-binding</keyword>
<dbReference type="GO" id="GO:0004190">
    <property type="term" value="F:aspartic-type endopeptidase activity"/>
    <property type="evidence" value="ECO:0007669"/>
    <property type="project" value="UniProtKB-KW"/>
</dbReference>
<sequence length="2047" mass="222129">MRSGMQLTAAFAFVSIWAEAAVITEAAVVIPLTGQVVSAVNPEDHSLTKSPVYYGEVLVGQSKRSFQVLLDTGSSNLWLPSTSCSAVPCDLHRKYQPMRMANESEEADGLATSFATGQLVGFAVKDSFCLADLCARGSIMAAVQESYYPFTAMPFDGILGLGPTHDASSPLRALAEVGLDRFAFRLEAPIGGVNGEAAFGALPTHWINGPTEWVPLVPEAEEEGYWLVEVLAVSVGGRVLQNCTRMSEGCRAAVDTGSGDIMGPKDIVNHLLAILAVKEDCSLTDLAPVHFQLRGEGRTVTLTLEPVDYVDWSEGFCEVSISSVEMPLEKPQLWVLGHPLLRRYVSAYDLPQRRVGFTRAARTAAAADAVAAAGAEMAKAGVQGRGRGGLRKELTVAVTIELARLRRKLRASVVPAMGKFKSLPKVKRLAEEKTKQRVVVPAPQGAVTVTSDCAGTRTFPSGPAADKAAQRHARGFWSRSGHYAERVRRARGALRRGFMASKGLKQHLLRRRVEIRVSFTRLEQCMFSYSSIFVALVAFPLSLAAGLCGVDGRGRNARSSGKKVSLAVKKRPAARQVTGASSQVRRNEPRPSQSAPCEEQRSARFVRQPSIALCDRIDRALMQRLYLLQMQRQDGGRGATFKVLGSTGNVYTVDFGIRPGCDCPDFLKGRGLCKHVLFIWLRVLRVPEDDFRIWQRALLSSELSSAVEPLFKRRAKRALPLAAKDLQKAFQEATRQPPQHAVPPLVESSSCVDGARSRTVVPGVIWSSIFVGWALHVDVGGAEKEPIHYVTYGSGMQTWEYSPEFALRSYAYVELHALPIRAAKLLGLDKVQAFHLLRASCGVVSAGCEAFFCDAVSRSYGRVGLLTFFFIAGASGMFHASVAVLPSTSCMYAVLLGFGAWLRGYYGVGLTCGSFAVLLGMAVAAPMFVPMGVAALHPENLGFLRVSALAIGALGAFAGLPTLLDTSYYGTSRPVWAMGNHLLYNFGVGGGAGADLYGTEPWHFYAKNLLLNFNFVAALALPALCLAERQLAIKLLPMYVTLAMFFKMAHKEERFLTMTYPLICLAAAVTADAIISCVEWAVRSCLKAVGMAQALGKAAFIALVLAFWMLSLSRSAALALYFRAPLQLYEGLYYSAADTQGLCVGKEWYRFPSSFFLPELEAENVLFCSAPAIAIASSHVQQLPAGAMSDPMDVFNRFCQLKRMTPVIQFGNEGQAITCSISVPGCPIRTEGLGRNKQDAKLKATNDYVQILYNHGLMQTPAKFQQPSKKRKAPSMPSMPSIIPAAKRQNTQVAPGLASGPLPAGRLKAPRRPANDSQTGKIVEFLKSNRLPQALQTLHDIARAYQCLSLKQVAKFADSLGMRTSEAGCRDFFDAIDALDLAEFPSYAGQKYFGRFARWAVRDFLADAGGAINQAKMLPLPVLERNGCCLQLEACPGSKASQLLLKPSGPIPQHNFQKGDWVLLTCPHTAKPSESTQGWGALCVEAEVVASFSFPEPQLEVKVMGEAVDVTVQKFLRQRVRLDKVANHVTLSRQLEALQRVCNVEPMQQQGSWNPHLIVQAMRKANNNKDAKEPTWVKHLLLCGDSAHAGREPDLAAQEVPGLSPHHPMLLEANESQRKALLEASACQMALIQGPPGTGKTTTALLLVRAWVAARQRPVLCAADSNIAVDNLVDGCAKAQLTVVRVGRPEATRPDLEQYNLLDMVKDTEPKQQYGAQRSILGRADVVCTTCSGADHPLVQHLSFARVLLDEAAQATELATLVPLMKLRPEGCVTLVGDHRQLPPTISNIDIDVEGFGTSLFERLTTQGIRPHLLTVQYRMHPCISTFPSGMFYKGQIRSGVTGAARRPPQGIYWPVPEVPVTFLPVQGRECPEGTSWSNSSEVEAVQAVLDSLLAWDDIQAEEVGIITPYAAQARLLRRRLGCPAPGRRALAARPTGPAAVEVSSVDGFQGREKDVIIVTTVRANAAGNVGFVGDPRRLNVTLTRAKRGLVVVGNLETLSADAAGWYPWLNWAQERGLVAGCEPTLPDAAEALKKLGQLSESQLLHV</sequence>
<evidence type="ECO:0008006" key="26">
    <source>
        <dbReference type="Google" id="ProtNLM"/>
    </source>
</evidence>
<keyword evidence="9" id="KW-0256">Endoplasmic reticulum</keyword>
<dbReference type="PROSITE" id="PS00141">
    <property type="entry name" value="ASP_PROTEASE"/>
    <property type="match status" value="1"/>
</dbReference>
<dbReference type="InterPro" id="IPR041679">
    <property type="entry name" value="DNA2/NAM7-like_C"/>
</dbReference>
<dbReference type="InterPro" id="IPR014720">
    <property type="entry name" value="dsRBD_dom"/>
</dbReference>
<feature type="compositionally biased region" description="Polar residues" evidence="18">
    <location>
        <begin position="578"/>
        <end position="595"/>
    </location>
</feature>
<dbReference type="InterPro" id="IPR001969">
    <property type="entry name" value="Aspartic_peptidase_AS"/>
</dbReference>
<dbReference type="SUPFAM" id="SSF52540">
    <property type="entry name" value="P-loop containing nucleoside triphosphate hydrolases"/>
    <property type="match status" value="1"/>
</dbReference>
<keyword evidence="16" id="KW-0863">Zinc-finger</keyword>
<feature type="transmembrane region" description="Helical" evidence="19">
    <location>
        <begin position="1094"/>
        <end position="1112"/>
    </location>
</feature>
<comment type="caution">
    <text evidence="24">The sequence shown here is derived from an EMBL/GenBank/DDBJ whole genome shotgun (WGS) entry which is preliminary data.</text>
</comment>
<dbReference type="InterPro" id="IPR027417">
    <property type="entry name" value="P-loop_NTPase"/>
</dbReference>
<dbReference type="GO" id="GO:0005524">
    <property type="term" value="F:ATP binding"/>
    <property type="evidence" value="ECO:0007669"/>
    <property type="project" value="UniProtKB-KW"/>
</dbReference>
<dbReference type="EMBL" id="CAUJNA010003328">
    <property type="protein sequence ID" value="CAJ1399284.1"/>
    <property type="molecule type" value="Genomic_DNA"/>
</dbReference>
<evidence type="ECO:0000256" key="18">
    <source>
        <dbReference type="SAM" id="MobiDB-lite"/>
    </source>
</evidence>
<feature type="domain" description="Peptidase A1" evidence="23">
    <location>
        <begin position="53"/>
        <end position="358"/>
    </location>
</feature>
<dbReference type="CDD" id="cd05471">
    <property type="entry name" value="pepsin_like"/>
    <property type="match status" value="1"/>
</dbReference>
<evidence type="ECO:0000313" key="24">
    <source>
        <dbReference type="EMBL" id="CAJ1399284.1"/>
    </source>
</evidence>
<evidence type="ECO:0000256" key="2">
    <source>
        <dbReference type="ARBA" id="ARBA00007447"/>
    </source>
</evidence>
<keyword evidence="14" id="KW-1015">Disulfide bond</keyword>
<dbReference type="PANTHER" id="PTHR10887">
    <property type="entry name" value="DNA2/NAM7 HELICASE FAMILY"/>
    <property type="match status" value="1"/>
</dbReference>
<evidence type="ECO:0000256" key="6">
    <source>
        <dbReference type="ARBA" id="ARBA00022741"/>
    </source>
</evidence>
<dbReference type="PRINTS" id="PR00792">
    <property type="entry name" value="PEPSIN"/>
</dbReference>
<evidence type="ECO:0000256" key="15">
    <source>
        <dbReference type="PROSITE-ProRule" id="PRU00266"/>
    </source>
</evidence>
<feature type="region of interest" description="Disordered" evidence="18">
    <location>
        <begin position="574"/>
        <end position="601"/>
    </location>
</feature>
<dbReference type="GO" id="GO:0004386">
    <property type="term" value="F:helicase activity"/>
    <property type="evidence" value="ECO:0007669"/>
    <property type="project" value="UniProtKB-KW"/>
</dbReference>
<dbReference type="SUPFAM" id="SSF54768">
    <property type="entry name" value="dsRNA-binding domain-like"/>
    <property type="match status" value="1"/>
</dbReference>
<dbReference type="Proteomes" id="UP001178507">
    <property type="component" value="Unassembled WGS sequence"/>
</dbReference>
<keyword evidence="16" id="KW-0479">Metal-binding</keyword>